<reference evidence="2 3" key="1">
    <citation type="journal article" date="2006" name="Science">
        <title>The genome of black cottonwood, Populus trichocarpa (Torr. &amp; Gray).</title>
        <authorList>
            <person name="Tuskan G.A."/>
            <person name="Difazio S."/>
            <person name="Jansson S."/>
            <person name="Bohlmann J."/>
            <person name="Grigoriev I."/>
            <person name="Hellsten U."/>
            <person name="Putnam N."/>
            <person name="Ralph S."/>
            <person name="Rombauts S."/>
            <person name="Salamov A."/>
            <person name="Schein J."/>
            <person name="Sterck L."/>
            <person name="Aerts A."/>
            <person name="Bhalerao R.R."/>
            <person name="Bhalerao R.P."/>
            <person name="Blaudez D."/>
            <person name="Boerjan W."/>
            <person name="Brun A."/>
            <person name="Brunner A."/>
            <person name="Busov V."/>
            <person name="Campbell M."/>
            <person name="Carlson J."/>
            <person name="Chalot M."/>
            <person name="Chapman J."/>
            <person name="Chen G.L."/>
            <person name="Cooper D."/>
            <person name="Coutinho P.M."/>
            <person name="Couturier J."/>
            <person name="Covert S."/>
            <person name="Cronk Q."/>
            <person name="Cunningham R."/>
            <person name="Davis J."/>
            <person name="Degroeve S."/>
            <person name="Dejardin A."/>
            <person name="Depamphilis C."/>
            <person name="Detter J."/>
            <person name="Dirks B."/>
            <person name="Dubchak I."/>
            <person name="Duplessis S."/>
            <person name="Ehlting J."/>
            <person name="Ellis B."/>
            <person name="Gendler K."/>
            <person name="Goodstein D."/>
            <person name="Gribskov M."/>
            <person name="Grimwood J."/>
            <person name="Groover A."/>
            <person name="Gunter L."/>
            <person name="Hamberger B."/>
            <person name="Heinze B."/>
            <person name="Helariutta Y."/>
            <person name="Henrissat B."/>
            <person name="Holligan D."/>
            <person name="Holt R."/>
            <person name="Huang W."/>
            <person name="Islam-Faridi N."/>
            <person name="Jones S."/>
            <person name="Jones-Rhoades M."/>
            <person name="Jorgensen R."/>
            <person name="Joshi C."/>
            <person name="Kangasjarvi J."/>
            <person name="Karlsson J."/>
            <person name="Kelleher C."/>
            <person name="Kirkpatrick R."/>
            <person name="Kirst M."/>
            <person name="Kohler A."/>
            <person name="Kalluri U."/>
            <person name="Larimer F."/>
            <person name="Leebens-Mack J."/>
            <person name="Leple J.C."/>
            <person name="Locascio P."/>
            <person name="Lou Y."/>
            <person name="Lucas S."/>
            <person name="Martin F."/>
            <person name="Montanini B."/>
            <person name="Napoli C."/>
            <person name="Nelson D.R."/>
            <person name="Nelson C."/>
            <person name="Nieminen K."/>
            <person name="Nilsson O."/>
            <person name="Pereda V."/>
            <person name="Peter G."/>
            <person name="Philippe R."/>
            <person name="Pilate G."/>
            <person name="Poliakov A."/>
            <person name="Razumovskaya J."/>
            <person name="Richardson P."/>
            <person name="Rinaldi C."/>
            <person name="Ritland K."/>
            <person name="Rouze P."/>
            <person name="Ryaboy D."/>
            <person name="Schmutz J."/>
            <person name="Schrader J."/>
            <person name="Segerman B."/>
            <person name="Shin H."/>
            <person name="Siddiqui A."/>
            <person name="Sterky F."/>
            <person name="Terry A."/>
            <person name="Tsai C.J."/>
            <person name="Uberbacher E."/>
            <person name="Unneberg P."/>
            <person name="Vahala J."/>
            <person name="Wall K."/>
            <person name="Wessler S."/>
            <person name="Yang G."/>
            <person name="Yin T."/>
            <person name="Douglas C."/>
            <person name="Marra M."/>
            <person name="Sandberg G."/>
            <person name="Van de Peer Y."/>
            <person name="Rokhsar D."/>
        </authorList>
    </citation>
    <scope>NUCLEOTIDE SEQUENCE [LARGE SCALE GENOMIC DNA]</scope>
    <source>
        <strain evidence="3">cv. Nisqually</strain>
    </source>
</reference>
<accession>A0A3N7FVH6</accession>
<keyword evidence="3" id="KW-1185">Reference proteome</keyword>
<proteinExistence type="predicted"/>
<evidence type="ECO:0000313" key="3">
    <source>
        <dbReference type="Proteomes" id="UP000006729"/>
    </source>
</evidence>
<dbReference type="AlphaFoldDB" id="A0A3N7FVH6"/>
<feature type="transmembrane region" description="Helical" evidence="1">
    <location>
        <begin position="22"/>
        <end position="41"/>
    </location>
</feature>
<protein>
    <recommendedName>
        <fullName evidence="4">Cation/H+ exchanger domain-containing protein</fullName>
    </recommendedName>
</protein>
<keyword evidence="1" id="KW-0472">Membrane</keyword>
<name>A0A3N7FVH6_POPTR</name>
<keyword evidence="1" id="KW-0812">Transmembrane</keyword>
<evidence type="ECO:0000256" key="1">
    <source>
        <dbReference type="SAM" id="Phobius"/>
    </source>
</evidence>
<keyword evidence="1" id="KW-1133">Transmembrane helix</keyword>
<evidence type="ECO:0000313" key="2">
    <source>
        <dbReference type="EMBL" id="RQO85668.1"/>
    </source>
</evidence>
<dbReference type="EMBL" id="CM009290">
    <property type="protein sequence ID" value="RQO85668.1"/>
    <property type="molecule type" value="Genomic_DNA"/>
</dbReference>
<dbReference type="InParanoid" id="A0A3N7FVH6"/>
<sequence length="62" mass="6976">MFVVFGSKERQHISHFFHKAEIGNMLCINLLAFIAVTGFILKLDNVIGVRGSPHQALLCFVF</sequence>
<dbReference type="Proteomes" id="UP000006729">
    <property type="component" value="Chromosome 1"/>
</dbReference>
<gene>
    <name evidence="2" type="ORF">POPTR_001G342550</name>
</gene>
<organism evidence="2 3">
    <name type="scientific">Populus trichocarpa</name>
    <name type="common">Western balsam poplar</name>
    <name type="synonym">Populus balsamifera subsp. trichocarpa</name>
    <dbReference type="NCBI Taxonomy" id="3694"/>
    <lineage>
        <taxon>Eukaryota</taxon>
        <taxon>Viridiplantae</taxon>
        <taxon>Streptophyta</taxon>
        <taxon>Embryophyta</taxon>
        <taxon>Tracheophyta</taxon>
        <taxon>Spermatophyta</taxon>
        <taxon>Magnoliopsida</taxon>
        <taxon>eudicotyledons</taxon>
        <taxon>Gunneridae</taxon>
        <taxon>Pentapetalae</taxon>
        <taxon>rosids</taxon>
        <taxon>fabids</taxon>
        <taxon>Malpighiales</taxon>
        <taxon>Salicaceae</taxon>
        <taxon>Saliceae</taxon>
        <taxon>Populus</taxon>
    </lineage>
</organism>
<evidence type="ECO:0008006" key="4">
    <source>
        <dbReference type="Google" id="ProtNLM"/>
    </source>
</evidence>